<evidence type="ECO:0000256" key="1">
    <source>
        <dbReference type="PROSITE-ProRule" id="PRU10141"/>
    </source>
</evidence>
<proteinExistence type="predicted"/>
<dbReference type="InterPro" id="IPR011009">
    <property type="entry name" value="Kinase-like_dom_sf"/>
</dbReference>
<feature type="binding site" evidence="1">
    <location>
        <position position="58"/>
    </location>
    <ligand>
        <name>ATP</name>
        <dbReference type="ChEBI" id="CHEBI:30616"/>
    </ligand>
</feature>
<dbReference type="InterPro" id="IPR011990">
    <property type="entry name" value="TPR-like_helical_dom_sf"/>
</dbReference>
<dbReference type="Proteomes" id="UP000247702">
    <property type="component" value="Unassembled WGS sequence"/>
</dbReference>
<dbReference type="Pfam" id="PF08238">
    <property type="entry name" value="Sel1"/>
    <property type="match status" value="9"/>
</dbReference>
<keyword evidence="1" id="KW-0547">Nucleotide-binding</keyword>
<feature type="domain" description="Protein kinase" evidence="2">
    <location>
        <begin position="29"/>
        <end position="304"/>
    </location>
</feature>
<evidence type="ECO:0000313" key="3">
    <source>
        <dbReference type="EMBL" id="GBC09476.1"/>
    </source>
</evidence>
<name>A0A2Z6S2M4_9GLOM</name>
<dbReference type="PROSITE" id="PS50011">
    <property type="entry name" value="PROTEIN_KINASE_DOM"/>
    <property type="match status" value="1"/>
</dbReference>
<dbReference type="InterPro" id="IPR006597">
    <property type="entry name" value="Sel1-like"/>
</dbReference>
<keyword evidence="4" id="KW-1185">Reference proteome</keyword>
<dbReference type="InterPro" id="IPR000719">
    <property type="entry name" value="Prot_kinase_dom"/>
</dbReference>
<dbReference type="PROSITE" id="PS00107">
    <property type="entry name" value="PROTEIN_KINASE_ATP"/>
    <property type="match status" value="1"/>
</dbReference>
<dbReference type="SMART" id="SM00671">
    <property type="entry name" value="SEL1"/>
    <property type="match status" value="9"/>
</dbReference>
<evidence type="ECO:0000259" key="2">
    <source>
        <dbReference type="PROSITE" id="PS50011"/>
    </source>
</evidence>
<accession>A0A2Z6S2M4</accession>
<gene>
    <name evidence="3" type="ORF">RclHR1_00890012</name>
</gene>
<dbReference type="InterPro" id="IPR017441">
    <property type="entry name" value="Protein_kinase_ATP_BS"/>
</dbReference>
<reference evidence="3 4" key="1">
    <citation type="submission" date="2017-11" db="EMBL/GenBank/DDBJ databases">
        <title>The genome of Rhizophagus clarus HR1 reveals common genetic basis of auxotrophy among arbuscular mycorrhizal fungi.</title>
        <authorList>
            <person name="Kobayashi Y."/>
        </authorList>
    </citation>
    <scope>NUCLEOTIDE SEQUENCE [LARGE SCALE GENOMIC DNA]</scope>
    <source>
        <strain evidence="3 4">HR1</strain>
    </source>
</reference>
<dbReference type="SUPFAM" id="SSF81901">
    <property type="entry name" value="HCP-like"/>
    <property type="match status" value="2"/>
</dbReference>
<sequence length="869" mass="100834">MSNDETNPMYWLERSIAEEHIIFYDISEFKNLQPIGNGSFGSVSRANWKNTDKYFALKIFNSDKTTLKEVVNELKLHKRVDFHDNILRFYGITKVEESGMFYHVIRTYSLVLEYADSGTLTAYLNEHFNELEWNDKYQLALQLASAVACIHECDIIHCDLHADNIFVHQKKIKLADFGLSRKISSSSNPSKIFGVVPYLDPKALNEGQNYKLNKKSDVYSVGILMWQISSGYLPFSTRYTHYDERLILSIINGEREEIISGTPGKYSILYTECCEYEPNERPNMQDVVTKLKAMISSAEQHDIVINEKENNSLETNKTISESNKGTIELNNELVLSINELNINDIGINNNLITQNQMLMDPHNNLSTDSFDSTFYKIIVDKLIMVIIEKHDRGYTFNQMQQFIDQKITRLTPLNQTTNNLINWLISNQSVLRYIWFLGLLYYYNIGVSKDENKTFELFLKAADNNYSIAQVYLAKCFNDGYGTEQNKNLAFSWYQKAAENKSIIGQFYLGYCYEFSIGTEKNETKFIEWYQRATDNGNVTAKLYLANCYRLGNGVEKDVTKAFNYYKTLAEKGISDAQHQLGNCFYNGIGTKIDKEQAFYWHEKAANNGNIITKNIFERHYNKKISHIKKEKVKEIKFHRLIYFEGLRRIGINNYFGAGTKKNYKKAFHYFQRAAANGNKFAQYNLGDCYKNGEGVIKDERKAFELYQKSAEQGCKNAQYRLGNCYYKGIGVDINRVTAFELYKITAEKEHNGAQYTLGILHEYGEGIEKDLRKADYWYGKAAENGDKEIRTKTNKSKIYKTIVLNGRLIVLNLFTYNQNQKTESYRYDKFSHEQGESCQNDKLAQFFLPIQNTVLLQEICILIFFIFN</sequence>
<organism evidence="3 4">
    <name type="scientific">Rhizophagus clarus</name>
    <dbReference type="NCBI Taxonomy" id="94130"/>
    <lineage>
        <taxon>Eukaryota</taxon>
        <taxon>Fungi</taxon>
        <taxon>Fungi incertae sedis</taxon>
        <taxon>Mucoromycota</taxon>
        <taxon>Glomeromycotina</taxon>
        <taxon>Glomeromycetes</taxon>
        <taxon>Glomerales</taxon>
        <taxon>Glomeraceae</taxon>
        <taxon>Rhizophagus</taxon>
    </lineage>
</organism>
<dbReference type="Gene3D" id="1.25.40.10">
    <property type="entry name" value="Tetratricopeptide repeat domain"/>
    <property type="match status" value="2"/>
</dbReference>
<dbReference type="InterPro" id="IPR052945">
    <property type="entry name" value="Mitotic_Regulator"/>
</dbReference>
<dbReference type="GO" id="GO:0004672">
    <property type="term" value="F:protein kinase activity"/>
    <property type="evidence" value="ECO:0007669"/>
    <property type="project" value="InterPro"/>
</dbReference>
<dbReference type="Gene3D" id="1.10.510.10">
    <property type="entry name" value="Transferase(Phosphotransferase) domain 1"/>
    <property type="match status" value="1"/>
</dbReference>
<evidence type="ECO:0000313" key="4">
    <source>
        <dbReference type="Proteomes" id="UP000247702"/>
    </source>
</evidence>
<protein>
    <recommendedName>
        <fullName evidence="2">Protein kinase domain-containing protein</fullName>
    </recommendedName>
</protein>
<dbReference type="EMBL" id="BEXD01004303">
    <property type="protein sequence ID" value="GBC09476.1"/>
    <property type="molecule type" value="Genomic_DNA"/>
</dbReference>
<dbReference type="GO" id="GO:0005524">
    <property type="term" value="F:ATP binding"/>
    <property type="evidence" value="ECO:0007669"/>
    <property type="project" value="UniProtKB-UniRule"/>
</dbReference>
<keyword evidence="1" id="KW-0067">ATP-binding</keyword>
<comment type="caution">
    <text evidence="3">The sequence shown here is derived from an EMBL/GenBank/DDBJ whole genome shotgun (WGS) entry which is preliminary data.</text>
</comment>
<dbReference type="Pfam" id="PF00069">
    <property type="entry name" value="Pkinase"/>
    <property type="match status" value="1"/>
</dbReference>
<dbReference type="PANTHER" id="PTHR43628">
    <property type="entry name" value="ACTIVATOR OF C KINASE PROTEIN 1-RELATED"/>
    <property type="match status" value="1"/>
</dbReference>
<dbReference type="PANTHER" id="PTHR43628:SF1">
    <property type="entry name" value="CHITIN SYNTHASE REGULATORY FACTOR 2-RELATED"/>
    <property type="match status" value="1"/>
</dbReference>
<dbReference type="SUPFAM" id="SSF56112">
    <property type="entry name" value="Protein kinase-like (PK-like)"/>
    <property type="match status" value="1"/>
</dbReference>
<dbReference type="AlphaFoldDB" id="A0A2Z6S2M4"/>